<proteinExistence type="predicted"/>
<feature type="compositionally biased region" description="Pro residues" evidence="1">
    <location>
        <begin position="229"/>
        <end position="246"/>
    </location>
</feature>
<feature type="compositionally biased region" description="Pro residues" evidence="1">
    <location>
        <begin position="429"/>
        <end position="478"/>
    </location>
</feature>
<dbReference type="PANTHER" id="PTHR37024">
    <property type="entry name" value="TYPE VI SECRETION SYSTEM DUF2094 AND IMPA-RELATED DOMAIN PROTEIN"/>
    <property type="match status" value="1"/>
</dbReference>
<keyword evidence="4" id="KW-1185">Reference proteome</keyword>
<sequence length="811" mass="85006">MAIAEVFIKEAEALLAPISAAEPGGKNPSTDERYQELRVEVDKENSPIGEAVVWPRVESLGREILGKVAKDLLVAAYFGFALHKTRGIHGLAVAVLVVDGLFDRFWDTMYPPVARAKGRGTALKWLLEHAASALQSYTPQVSDRAAITALVTASKQLRGRARDKLGDHVPSFKEWSDLLDSIQATLPPEPKAEPQPEAPSGQVSPDMSSQTAAAPPPAAAPAAAAATPAAPPPVAAPEPPPPPAKPTPKDIAGPWLAPIAGANPAGRDPTESGEYQAILAEIDKLQSPTGGAIDWAGIVQNADTVLKTQAKDLRVACHQALARFKTRRIDGLALGVAILAEVADAFWDTAFPPAARLRGRAGALRGVLEQIEPELGAWQPKPNERAALEQLKDNTTRLQQVVRARYADQAPNLRPLLQSIDQLLLTIPAPEPPKPAAPPPPPPPPKVEAPAPPPQAPPPPPPPPQAPPPVSQASPPKPAVTIEPPKAVAAAPTADLAAVDKFLRGTGEELVKLGHALRRAKTSDALAYRLLRSGLWIYIAAPPPIRPDGNTAINGLPEGERNRLEALMNAGKWPELVENSESLLPMNRFTLDLHRYSIEALKHLGPDHDAALRGLLAEVGALLTRLPKIFELKDNSGVPMCSDATRALLEREALGGGGGGGGGGAAPAAGAGGPAQIVIAAPVASGIDDAAIAQIKGLLRGKREEGLRLGAARVQSAVGGRSRFLRRVELAEACLDGGELGLARSLFAGLVGEIDGQHLEAWEPELAARCLEGHVRAAPKAQPAEKALVDAALARLAGLDPVRAAALVPKS</sequence>
<feature type="compositionally biased region" description="Polar residues" evidence="1">
    <location>
        <begin position="201"/>
        <end position="210"/>
    </location>
</feature>
<feature type="region of interest" description="Disordered" evidence="1">
    <location>
        <begin position="427"/>
        <end position="481"/>
    </location>
</feature>
<dbReference type="Pfam" id="PF16989">
    <property type="entry name" value="T6SS_VasJ"/>
    <property type="match status" value="1"/>
</dbReference>
<protein>
    <submittedName>
        <fullName evidence="3">Type VI secretion system protein TssA</fullName>
    </submittedName>
</protein>
<feature type="region of interest" description="Disordered" evidence="1">
    <location>
        <begin position="185"/>
        <end position="271"/>
    </location>
</feature>
<evidence type="ECO:0000313" key="4">
    <source>
        <dbReference type="Proteomes" id="UP001150924"/>
    </source>
</evidence>
<dbReference type="NCBIfam" id="TIGR03362">
    <property type="entry name" value="VI_chp_7"/>
    <property type="match status" value="1"/>
</dbReference>
<reference evidence="3" key="1">
    <citation type="submission" date="2022-11" db="EMBL/GenBank/DDBJ databases">
        <title>Minimal conservation of predation-associated metabolite biosynthetic gene clusters underscores biosynthetic potential of Myxococcota including descriptions for ten novel species: Archangium lansinium sp. nov., Myxococcus landrumus sp. nov., Nannocystis bai.</title>
        <authorList>
            <person name="Ahearne A."/>
            <person name="Stevens C."/>
            <person name="Phillips K."/>
        </authorList>
    </citation>
    <scope>NUCLEOTIDE SEQUENCE</scope>
    <source>
        <strain evidence="3">Na p29</strain>
    </source>
</reference>
<dbReference type="PANTHER" id="PTHR37024:SF5">
    <property type="entry name" value="IMPA N-TERMINAL DOMAIN-CONTAINING PROTEIN"/>
    <property type="match status" value="1"/>
</dbReference>
<feature type="domain" description="ImpA N-terminal" evidence="2">
    <location>
        <begin position="15"/>
        <end position="127"/>
    </location>
</feature>
<feature type="domain" description="ImpA N-terminal" evidence="2">
    <location>
        <begin position="256"/>
        <end position="365"/>
    </location>
</feature>
<dbReference type="EMBL" id="JAPNKE010000002">
    <property type="protein sequence ID" value="MCY1009191.1"/>
    <property type="molecule type" value="Genomic_DNA"/>
</dbReference>
<dbReference type="AlphaFoldDB" id="A0A9X3IZ53"/>
<dbReference type="RefSeq" id="WP_267771850.1">
    <property type="nucleotide sequence ID" value="NZ_JAPNKE010000002.1"/>
</dbReference>
<dbReference type="Proteomes" id="UP001150924">
    <property type="component" value="Unassembled WGS sequence"/>
</dbReference>
<dbReference type="InterPro" id="IPR017739">
    <property type="entry name" value="T6SS-assoc_VCA0119"/>
</dbReference>
<comment type="caution">
    <text evidence="3">The sequence shown here is derived from an EMBL/GenBank/DDBJ whole genome shotgun (WGS) entry which is preliminary data.</text>
</comment>
<gene>
    <name evidence="3" type="primary">tssA</name>
    <name evidence="3" type="ORF">OV079_27225</name>
</gene>
<evidence type="ECO:0000313" key="3">
    <source>
        <dbReference type="EMBL" id="MCY1009191.1"/>
    </source>
</evidence>
<dbReference type="Pfam" id="PF06812">
    <property type="entry name" value="ImpA_N"/>
    <property type="match status" value="2"/>
</dbReference>
<organism evidence="3 4">
    <name type="scientific">Nannocystis pusilla</name>
    <dbReference type="NCBI Taxonomy" id="889268"/>
    <lineage>
        <taxon>Bacteria</taxon>
        <taxon>Pseudomonadati</taxon>
        <taxon>Myxococcota</taxon>
        <taxon>Polyangia</taxon>
        <taxon>Nannocystales</taxon>
        <taxon>Nannocystaceae</taxon>
        <taxon>Nannocystis</taxon>
    </lineage>
</organism>
<accession>A0A9X3IZ53</accession>
<evidence type="ECO:0000259" key="2">
    <source>
        <dbReference type="Pfam" id="PF06812"/>
    </source>
</evidence>
<dbReference type="InterPro" id="IPR010657">
    <property type="entry name" value="ImpA_N"/>
</dbReference>
<evidence type="ECO:0000256" key="1">
    <source>
        <dbReference type="SAM" id="MobiDB-lite"/>
    </source>
</evidence>
<name>A0A9X3IZ53_9BACT</name>